<dbReference type="RefSeq" id="WP_040105614.1">
    <property type="nucleotide sequence ID" value="NZ_JABEVU030000001.1"/>
</dbReference>
<evidence type="ECO:0000259" key="1">
    <source>
        <dbReference type="Pfam" id="PF00675"/>
    </source>
</evidence>
<accession>A0A0C2HH93</accession>
<dbReference type="STRING" id="45670.SN16_05500"/>
<dbReference type="SUPFAM" id="SSF63411">
    <property type="entry name" value="LuxS/MPP-like metallohydrolase"/>
    <property type="match status" value="2"/>
</dbReference>
<dbReference type="MEROPS" id="M16.A20"/>
<evidence type="ECO:0000313" key="5">
    <source>
        <dbReference type="Proteomes" id="UP000031546"/>
    </source>
</evidence>
<proteinExistence type="predicted"/>
<evidence type="ECO:0000259" key="2">
    <source>
        <dbReference type="Pfam" id="PF05193"/>
    </source>
</evidence>
<dbReference type="InterPro" id="IPR011249">
    <property type="entry name" value="Metalloenz_LuxS/M16"/>
</dbReference>
<reference evidence="4" key="2">
    <citation type="submission" date="2020-04" db="EMBL/GenBank/DDBJ databases">
        <authorList>
            <person name="Tanveer F."/>
            <person name="Xie Y."/>
            <person name="Shinwari Z.K."/>
        </authorList>
    </citation>
    <scope>NUCLEOTIDE SEQUENCE</scope>
    <source>
        <strain evidence="4">MOSEL-ME25</strain>
    </source>
</reference>
<dbReference type="Pfam" id="PF00675">
    <property type="entry name" value="Peptidase_M16"/>
    <property type="match status" value="1"/>
</dbReference>
<keyword evidence="6" id="KW-1185">Reference proteome</keyword>
<dbReference type="Proteomes" id="UP000031546">
    <property type="component" value="Unassembled WGS sequence"/>
</dbReference>
<dbReference type="InterPro" id="IPR050361">
    <property type="entry name" value="MPP/UQCRC_Complex"/>
</dbReference>
<gene>
    <name evidence="4" type="ORF">F7P68_0006845</name>
    <name evidence="3" type="ORF">SN16_05500</name>
</gene>
<dbReference type="Proteomes" id="UP000527860">
    <property type="component" value="Unassembled WGS sequence"/>
</dbReference>
<dbReference type="GeneID" id="77845004"/>
<dbReference type="InterPro" id="IPR007863">
    <property type="entry name" value="Peptidase_M16_C"/>
</dbReference>
<sequence>MNRIDYPEIDESVYRHQCDNGLDVFIIQKPGYSKKFVTYTTKYGSMDDHFRVDGEAFNVPDGIAHFLEHKMFEKEEGDVFNLFSKHGASANAFTSYDRTSYLFSTTESFEKNLALLMNMVEQPYFTEETVAREVGIINEEIKMYQDNPGYKLYFETLNQMYHNLPVKTDIAGTEDSISQITSDHLFLCHRTFYHPSNMVLILVGDFDVDPLIEYIDGHQGERNVDGRPEIERILPEEPRDIVKQRSVLEMDVEETRVMLGFKHHQDSTDASERLRRDLSMMFALDMVFGEQSEYFYELMEKGLIDDSFSFSHIEEAAFSHVLFAANTEETEAFTGEIRRISDAVKDSGFFTEEKLTVQKREIIGDYLSSLNSPEYIANQYTKYYLDGYDLYRLPEIIDEITINEVEKHFIDVMDSRYMVECILKPHE</sequence>
<comment type="caution">
    <text evidence="3">The sequence shown here is derived from an EMBL/GenBank/DDBJ whole genome shotgun (WGS) entry which is preliminary data.</text>
</comment>
<dbReference type="PANTHER" id="PTHR11851:SF134">
    <property type="entry name" value="ZINC-DEPENDENT PROTEASE"/>
    <property type="match status" value="1"/>
</dbReference>
<feature type="domain" description="Peptidase M16 N-terminal" evidence="1">
    <location>
        <begin position="61"/>
        <end position="173"/>
    </location>
</feature>
<dbReference type="Pfam" id="PF05193">
    <property type="entry name" value="Peptidase_M16_C"/>
    <property type="match status" value="1"/>
</dbReference>
<dbReference type="OrthoDB" id="9811314at2"/>
<reference evidence="3 5" key="1">
    <citation type="submission" date="2015-01" db="EMBL/GenBank/DDBJ databases">
        <title>Genome sequences of high lactate-tolerant strain Salinicoccus roseus W12 with industrial interest.</title>
        <authorList>
            <person name="Wang H."/>
            <person name="Yu B."/>
        </authorList>
    </citation>
    <scope>NUCLEOTIDE SEQUENCE [LARGE SCALE GENOMIC DNA]</scope>
    <source>
        <strain evidence="3 5">W12</strain>
    </source>
</reference>
<evidence type="ECO:0000313" key="6">
    <source>
        <dbReference type="Proteomes" id="UP000527860"/>
    </source>
</evidence>
<protein>
    <submittedName>
        <fullName evidence="4">Pitrilysin family protein</fullName>
    </submittedName>
</protein>
<evidence type="ECO:0000313" key="4">
    <source>
        <dbReference type="EMBL" id="MDB0580242.1"/>
    </source>
</evidence>
<dbReference type="PANTHER" id="PTHR11851">
    <property type="entry name" value="METALLOPROTEASE"/>
    <property type="match status" value="1"/>
</dbReference>
<dbReference type="EMBL" id="JXII01000004">
    <property type="protein sequence ID" value="KIH71014.1"/>
    <property type="molecule type" value="Genomic_DNA"/>
</dbReference>
<dbReference type="AlphaFoldDB" id="A0A0C2HH93"/>
<organism evidence="3 5">
    <name type="scientific">Salinicoccus roseus</name>
    <dbReference type="NCBI Taxonomy" id="45670"/>
    <lineage>
        <taxon>Bacteria</taxon>
        <taxon>Bacillati</taxon>
        <taxon>Bacillota</taxon>
        <taxon>Bacilli</taxon>
        <taxon>Bacillales</taxon>
        <taxon>Staphylococcaceae</taxon>
        <taxon>Salinicoccus</taxon>
    </lineage>
</organism>
<name>A0A0C2HH93_9STAP</name>
<dbReference type="InterPro" id="IPR011765">
    <property type="entry name" value="Pept_M16_N"/>
</dbReference>
<feature type="domain" description="Peptidase M16 C-terminal" evidence="2">
    <location>
        <begin position="180"/>
        <end position="357"/>
    </location>
</feature>
<dbReference type="GO" id="GO:0046872">
    <property type="term" value="F:metal ion binding"/>
    <property type="evidence" value="ECO:0007669"/>
    <property type="project" value="InterPro"/>
</dbReference>
<reference evidence="4" key="3">
    <citation type="submission" date="2022-12" db="EMBL/GenBank/DDBJ databases">
        <title>Genome analysis and biological profiling of marine Salinicoccus roseus MOSEL-ME25.</title>
        <authorList>
            <person name="Mirza F.T."/>
            <person name="Xie Y."/>
            <person name="Shinwari Z.K."/>
        </authorList>
    </citation>
    <scope>NUCLEOTIDE SEQUENCE</scope>
    <source>
        <strain evidence="4">MOSEL-ME25</strain>
    </source>
</reference>
<dbReference type="NCBIfam" id="NF047421">
    <property type="entry name" value="YfmH_fam"/>
    <property type="match status" value="1"/>
</dbReference>
<dbReference type="EMBL" id="JABEVU030000001">
    <property type="protein sequence ID" value="MDB0580242.1"/>
    <property type="molecule type" value="Genomic_DNA"/>
</dbReference>
<dbReference type="Gene3D" id="3.30.830.10">
    <property type="entry name" value="Metalloenzyme, LuxS/M16 peptidase-like"/>
    <property type="match status" value="2"/>
</dbReference>
<evidence type="ECO:0000313" key="3">
    <source>
        <dbReference type="EMBL" id="KIH71014.1"/>
    </source>
</evidence>